<evidence type="ECO:0000256" key="18">
    <source>
        <dbReference type="ARBA" id="ARBA00031040"/>
    </source>
</evidence>
<evidence type="ECO:0000256" key="9">
    <source>
        <dbReference type="ARBA" id="ARBA00022605"/>
    </source>
</evidence>
<comment type="pathway">
    <text evidence="4">Amino-acid biosynthesis; L-methionine biosynthesis via de novo pathway; L-methionine from L-homocysteine (MetH route): step 1/1.</text>
</comment>
<dbReference type="InterPro" id="IPR003759">
    <property type="entry name" value="Cbl-bd_cap"/>
</dbReference>
<accession>A0A9D9HP18</accession>
<comment type="cofactor">
    <cofactor evidence="3">
        <name>methylcob(III)alamin</name>
        <dbReference type="ChEBI" id="CHEBI:28115"/>
    </cofactor>
</comment>
<dbReference type="PROSITE" id="PS51337">
    <property type="entry name" value="B12_BINDING_NTER"/>
    <property type="match status" value="1"/>
</dbReference>
<dbReference type="InterPro" id="IPR003726">
    <property type="entry name" value="HCY_dom"/>
</dbReference>
<dbReference type="SUPFAM" id="SSF82282">
    <property type="entry name" value="Homocysteine S-methyltransferase"/>
    <property type="match status" value="1"/>
</dbReference>
<evidence type="ECO:0000256" key="13">
    <source>
        <dbReference type="ARBA" id="ARBA00022723"/>
    </source>
</evidence>
<dbReference type="SUPFAM" id="SSF52242">
    <property type="entry name" value="Cobalamin (vitamin B12)-binding domain"/>
    <property type="match status" value="1"/>
</dbReference>
<evidence type="ECO:0000259" key="21">
    <source>
        <dbReference type="PROSITE" id="PS50972"/>
    </source>
</evidence>
<dbReference type="GO" id="GO:0031419">
    <property type="term" value="F:cobalamin binding"/>
    <property type="evidence" value="ECO:0007669"/>
    <property type="project" value="UniProtKB-KW"/>
</dbReference>
<name>A0A9D9HP18_9SPIR</name>
<keyword evidence="10" id="KW-0846">Cobalamin</keyword>
<dbReference type="InterPro" id="IPR000489">
    <property type="entry name" value="Pterin-binding_dom"/>
</dbReference>
<dbReference type="GO" id="GO:0005829">
    <property type="term" value="C:cytosol"/>
    <property type="evidence" value="ECO:0007669"/>
    <property type="project" value="TreeGrafter"/>
</dbReference>
<feature type="domain" description="B12-binding N-terminal" evidence="23">
    <location>
        <begin position="628"/>
        <end position="721"/>
    </location>
</feature>
<evidence type="ECO:0000256" key="5">
    <source>
        <dbReference type="ARBA" id="ARBA00010398"/>
    </source>
</evidence>
<evidence type="ECO:0000256" key="12">
    <source>
        <dbReference type="ARBA" id="ARBA00022691"/>
    </source>
</evidence>
<dbReference type="Pfam" id="PF02574">
    <property type="entry name" value="S-methyl_trans"/>
    <property type="match status" value="1"/>
</dbReference>
<dbReference type="Pfam" id="PF02310">
    <property type="entry name" value="B12-binding"/>
    <property type="match status" value="1"/>
</dbReference>
<feature type="binding site" evidence="19">
    <location>
        <position position="298"/>
    </location>
    <ligand>
        <name>Zn(2+)</name>
        <dbReference type="ChEBI" id="CHEBI:29105"/>
    </ligand>
</feature>
<keyword evidence="12" id="KW-0949">S-adenosyl-L-methionine</keyword>
<dbReference type="SUPFAM" id="SSF47644">
    <property type="entry name" value="Methionine synthase domain"/>
    <property type="match status" value="1"/>
</dbReference>
<gene>
    <name evidence="24" type="ORF">IAA81_03615</name>
</gene>
<sequence>MSNCGDLEKLLGEDFIFFDGGMGSLLQAKGLVPGELPETWNLTHREEIISIHCGYLLHGANILKTNTFGANSLKFPDPATLEEIISAGIANARKAVFQVEQGLVKTDFVLKGLSPEKRKHFVFLDIGPLGKLLRPLGDLDFEEALSIFKTTAITGIKTGVDGILIETMNDSYETKAAVLGVKEAFETLGTKPVPVFVTNVYDQNGQTLSGSSPLEMISLLEGLGVSALGINCSLGPKEMEKLIPVFSGFSQLPVIVNPNAGLPCSRDGKTVYDVTPEDFAEEMVKIALAGGNILGGCCGTTPEYIGKMINALEGIRFKNPVHKNFSMVSSGIKTVFIGQGEIYGKNPPVLIGERINPTGKKKFKEALRNNDIGYILEQGISQENKGADILDVNVGLPEIDEAAMMASVVKELQSVVNVPLQIDTSDIASMETGLRLYNGKALVNSVNGKQETMDAVFPLVKKYGGVVVALTLDENGIPDTALGRIKIAGKILAEAKKYGIEGKNIIIDPLAMAVSSDSNSPSVTLEAVKKITEELQLNTILGVSNISFGLPKRDFITSSFFSMALEDGLSSAIMNPDSLEMQKAYKCFCALKGFDSNCSGYISFVETLPDNSAAVSGNGCPIPGSKDYGGGEKIPYEQDSLQYYIIKGLKEKAGEKTRALLEKEDSFAIINEVLIPSLDYVGKGFEEKKIYLPQLLMSADAAKAAFDIIKKNLALSGENKDPKGRIILATVKGDIHDIGKNIVKIILENYGYQVLDLGKDVPPETVLKACLENKIRLVGLSALMTTTVPAMEETIRLLRKEAPWCKVCVGGAVLTPEYAEMIGADFYGKDAMETVKYAKIVFGN</sequence>
<reference evidence="24" key="2">
    <citation type="journal article" date="2021" name="PeerJ">
        <title>Extensive microbial diversity within the chicken gut microbiome revealed by metagenomics and culture.</title>
        <authorList>
            <person name="Gilroy R."/>
            <person name="Ravi A."/>
            <person name="Getino M."/>
            <person name="Pursley I."/>
            <person name="Horton D.L."/>
            <person name="Alikhan N.F."/>
            <person name="Baker D."/>
            <person name="Gharbi K."/>
            <person name="Hall N."/>
            <person name="Watson M."/>
            <person name="Adriaenssens E.M."/>
            <person name="Foster-Nyarko E."/>
            <person name="Jarju S."/>
            <person name="Secka A."/>
            <person name="Antonio M."/>
            <person name="Oren A."/>
            <person name="Chaudhuri R.R."/>
            <person name="La Ragione R."/>
            <person name="Hildebrand F."/>
            <person name="Pallen M.J."/>
        </authorList>
    </citation>
    <scope>NUCLEOTIDE SEQUENCE</scope>
    <source>
        <strain evidence="24">10532</strain>
    </source>
</reference>
<comment type="catalytic activity">
    <reaction evidence="1">
        <text>(6S)-5-methyl-5,6,7,8-tetrahydrofolate + L-homocysteine = (6S)-5,6,7,8-tetrahydrofolate + L-methionine</text>
        <dbReference type="Rhea" id="RHEA:11172"/>
        <dbReference type="ChEBI" id="CHEBI:18608"/>
        <dbReference type="ChEBI" id="CHEBI:57453"/>
        <dbReference type="ChEBI" id="CHEBI:57844"/>
        <dbReference type="ChEBI" id="CHEBI:58199"/>
        <dbReference type="EC" id="2.1.1.13"/>
    </reaction>
</comment>
<dbReference type="GO" id="GO:0046653">
    <property type="term" value="P:tetrahydrofolate metabolic process"/>
    <property type="evidence" value="ECO:0007669"/>
    <property type="project" value="TreeGrafter"/>
</dbReference>
<evidence type="ECO:0000256" key="3">
    <source>
        <dbReference type="ARBA" id="ARBA00001956"/>
    </source>
</evidence>
<dbReference type="Gene3D" id="1.10.1240.10">
    <property type="entry name" value="Methionine synthase domain"/>
    <property type="match status" value="1"/>
</dbReference>
<organism evidence="24 25">
    <name type="scientific">Candidatus Gallitreponema excrementavium</name>
    <dbReference type="NCBI Taxonomy" id="2840840"/>
    <lineage>
        <taxon>Bacteria</taxon>
        <taxon>Pseudomonadati</taxon>
        <taxon>Spirochaetota</taxon>
        <taxon>Spirochaetia</taxon>
        <taxon>Spirochaetales</taxon>
        <taxon>Candidatus Gallitreponema</taxon>
    </lineage>
</organism>
<dbReference type="Gene3D" id="3.20.20.20">
    <property type="entry name" value="Dihydropteroate synthase-like"/>
    <property type="match status" value="1"/>
</dbReference>
<evidence type="ECO:0000259" key="22">
    <source>
        <dbReference type="PROSITE" id="PS51332"/>
    </source>
</evidence>
<evidence type="ECO:0000256" key="16">
    <source>
        <dbReference type="ARBA" id="ARBA00023285"/>
    </source>
</evidence>
<feature type="domain" description="Hcy-binding" evidence="20">
    <location>
        <begin position="4"/>
        <end position="312"/>
    </location>
</feature>
<evidence type="ECO:0000256" key="10">
    <source>
        <dbReference type="ARBA" id="ARBA00022628"/>
    </source>
</evidence>
<keyword evidence="14 19" id="KW-0862">Zinc</keyword>
<dbReference type="GO" id="GO:0032259">
    <property type="term" value="P:methylation"/>
    <property type="evidence" value="ECO:0007669"/>
    <property type="project" value="UniProtKB-KW"/>
</dbReference>
<evidence type="ECO:0000256" key="2">
    <source>
        <dbReference type="ARBA" id="ARBA00001947"/>
    </source>
</evidence>
<keyword evidence="11 19" id="KW-0808">Transferase</keyword>
<evidence type="ECO:0000256" key="7">
    <source>
        <dbReference type="ARBA" id="ARBA00013998"/>
    </source>
</evidence>
<dbReference type="Pfam" id="PF00809">
    <property type="entry name" value="Pterin_bind"/>
    <property type="match status" value="1"/>
</dbReference>
<dbReference type="InterPro" id="IPR036594">
    <property type="entry name" value="Meth_synthase_dom"/>
</dbReference>
<dbReference type="Pfam" id="PF02607">
    <property type="entry name" value="B12-binding_2"/>
    <property type="match status" value="1"/>
</dbReference>
<protein>
    <recommendedName>
        <fullName evidence="7">Methionine synthase</fullName>
        <ecNumber evidence="6">2.1.1.13</ecNumber>
    </recommendedName>
    <alternativeName>
        <fullName evidence="18">5-methyltetrahydrofolate--homocysteine methyltransferase</fullName>
    </alternativeName>
</protein>
<dbReference type="EMBL" id="JADIMM010000051">
    <property type="protein sequence ID" value="MBO8457299.1"/>
    <property type="molecule type" value="Genomic_DNA"/>
</dbReference>
<dbReference type="GO" id="GO:0008705">
    <property type="term" value="F:methionine synthase activity"/>
    <property type="evidence" value="ECO:0007669"/>
    <property type="project" value="UniProtKB-EC"/>
</dbReference>
<dbReference type="SMART" id="SM01018">
    <property type="entry name" value="B12-binding_2"/>
    <property type="match status" value="1"/>
</dbReference>
<dbReference type="InterPro" id="IPR036589">
    <property type="entry name" value="HCY_dom_sf"/>
</dbReference>
<evidence type="ECO:0000256" key="19">
    <source>
        <dbReference type="PROSITE-ProRule" id="PRU00333"/>
    </source>
</evidence>
<comment type="caution">
    <text evidence="24">The sequence shown here is derived from an EMBL/GenBank/DDBJ whole genome shotgun (WGS) entry which is preliminary data.</text>
</comment>
<dbReference type="PANTHER" id="PTHR45833">
    <property type="entry name" value="METHIONINE SYNTHASE"/>
    <property type="match status" value="1"/>
</dbReference>
<feature type="domain" description="B12-binding" evidence="22">
    <location>
        <begin position="723"/>
        <end position="844"/>
    </location>
</feature>
<evidence type="ECO:0000256" key="17">
    <source>
        <dbReference type="ARBA" id="ARBA00025552"/>
    </source>
</evidence>
<dbReference type="GO" id="GO:0046872">
    <property type="term" value="F:metal ion binding"/>
    <property type="evidence" value="ECO:0007669"/>
    <property type="project" value="UniProtKB-KW"/>
</dbReference>
<dbReference type="Proteomes" id="UP000823638">
    <property type="component" value="Unassembled WGS sequence"/>
</dbReference>
<keyword evidence="15" id="KW-0486">Methionine biosynthesis</keyword>
<evidence type="ECO:0000256" key="6">
    <source>
        <dbReference type="ARBA" id="ARBA00012032"/>
    </source>
</evidence>
<keyword evidence="8 19" id="KW-0489">Methyltransferase</keyword>
<comment type="cofactor">
    <cofactor evidence="2 19">
        <name>Zn(2+)</name>
        <dbReference type="ChEBI" id="CHEBI:29105"/>
    </cofactor>
</comment>
<dbReference type="PROSITE" id="PS50970">
    <property type="entry name" value="HCY"/>
    <property type="match status" value="1"/>
</dbReference>
<dbReference type="GO" id="GO:0050667">
    <property type="term" value="P:homocysteine metabolic process"/>
    <property type="evidence" value="ECO:0007669"/>
    <property type="project" value="TreeGrafter"/>
</dbReference>
<dbReference type="Gene3D" id="3.40.50.280">
    <property type="entry name" value="Cobalamin-binding domain"/>
    <property type="match status" value="1"/>
</dbReference>
<feature type="binding site" evidence="19">
    <location>
        <position position="297"/>
    </location>
    <ligand>
        <name>Zn(2+)</name>
        <dbReference type="ChEBI" id="CHEBI:29105"/>
    </ligand>
</feature>
<evidence type="ECO:0000313" key="24">
    <source>
        <dbReference type="EMBL" id="MBO8457299.1"/>
    </source>
</evidence>
<reference evidence="24" key="1">
    <citation type="submission" date="2020-10" db="EMBL/GenBank/DDBJ databases">
        <authorList>
            <person name="Gilroy R."/>
        </authorList>
    </citation>
    <scope>NUCLEOTIDE SEQUENCE</scope>
    <source>
        <strain evidence="24">10532</strain>
    </source>
</reference>
<feature type="domain" description="Pterin-binding" evidence="21">
    <location>
        <begin position="348"/>
        <end position="592"/>
    </location>
</feature>
<comment type="similarity">
    <text evidence="5">Belongs to the vitamin-B12 dependent methionine synthase family.</text>
</comment>
<dbReference type="Gene3D" id="3.20.20.330">
    <property type="entry name" value="Homocysteine-binding-like domain"/>
    <property type="match status" value="1"/>
</dbReference>
<dbReference type="PROSITE" id="PS50972">
    <property type="entry name" value="PTERIN_BINDING"/>
    <property type="match status" value="1"/>
</dbReference>
<dbReference type="PROSITE" id="PS51332">
    <property type="entry name" value="B12_BINDING"/>
    <property type="match status" value="1"/>
</dbReference>
<dbReference type="InterPro" id="IPR006158">
    <property type="entry name" value="Cobalamin-bd"/>
</dbReference>
<evidence type="ECO:0000256" key="15">
    <source>
        <dbReference type="ARBA" id="ARBA00023167"/>
    </source>
</evidence>
<keyword evidence="16" id="KW-0170">Cobalt</keyword>
<dbReference type="PANTHER" id="PTHR45833:SF1">
    <property type="entry name" value="METHIONINE SYNTHASE"/>
    <property type="match status" value="1"/>
</dbReference>
<dbReference type="InterPro" id="IPR011005">
    <property type="entry name" value="Dihydropteroate_synth-like_sf"/>
</dbReference>
<evidence type="ECO:0000256" key="11">
    <source>
        <dbReference type="ARBA" id="ARBA00022679"/>
    </source>
</evidence>
<evidence type="ECO:0000256" key="4">
    <source>
        <dbReference type="ARBA" id="ARBA00005178"/>
    </source>
</evidence>
<evidence type="ECO:0000256" key="8">
    <source>
        <dbReference type="ARBA" id="ARBA00022603"/>
    </source>
</evidence>
<dbReference type="AlphaFoldDB" id="A0A9D9HP18"/>
<dbReference type="InterPro" id="IPR036724">
    <property type="entry name" value="Cobalamin-bd_sf"/>
</dbReference>
<proteinExistence type="inferred from homology"/>
<dbReference type="InterPro" id="IPR050554">
    <property type="entry name" value="Met_Synthase/Corrinoid"/>
</dbReference>
<dbReference type="EC" id="2.1.1.13" evidence="6"/>
<evidence type="ECO:0000259" key="20">
    <source>
        <dbReference type="PROSITE" id="PS50970"/>
    </source>
</evidence>
<evidence type="ECO:0000256" key="14">
    <source>
        <dbReference type="ARBA" id="ARBA00022833"/>
    </source>
</evidence>
<evidence type="ECO:0000259" key="23">
    <source>
        <dbReference type="PROSITE" id="PS51337"/>
    </source>
</evidence>
<evidence type="ECO:0000313" key="25">
    <source>
        <dbReference type="Proteomes" id="UP000823638"/>
    </source>
</evidence>
<evidence type="ECO:0000256" key="1">
    <source>
        <dbReference type="ARBA" id="ARBA00001700"/>
    </source>
</evidence>
<comment type="function">
    <text evidence="17">Catalyzes the transfer of a methyl group from methyl-cobalamin to homocysteine, yielding enzyme-bound cob(I)alamin and methionine. Subsequently, remethylates the cofactor using methyltetrahydrofolate.</text>
</comment>
<keyword evidence="13 19" id="KW-0479">Metal-binding</keyword>
<dbReference type="SUPFAM" id="SSF51717">
    <property type="entry name" value="Dihydropteroate synthetase-like"/>
    <property type="match status" value="1"/>
</dbReference>
<feature type="binding site" evidence="19">
    <location>
        <position position="232"/>
    </location>
    <ligand>
        <name>Zn(2+)</name>
        <dbReference type="ChEBI" id="CHEBI:29105"/>
    </ligand>
</feature>
<keyword evidence="9" id="KW-0028">Amino-acid biosynthesis</keyword>